<dbReference type="GO" id="GO:0046872">
    <property type="term" value="F:metal ion binding"/>
    <property type="evidence" value="ECO:0007669"/>
    <property type="project" value="UniProtKB-KW"/>
</dbReference>
<accession>A0A7K1FH26</accession>
<evidence type="ECO:0000256" key="2">
    <source>
        <dbReference type="ARBA" id="ARBA00022723"/>
    </source>
</evidence>
<dbReference type="PANTHER" id="PTHR44379:SF5">
    <property type="entry name" value="OXIDOREDUCTASE WITH IRON-SULFUR SUBUNIT"/>
    <property type="match status" value="1"/>
</dbReference>
<keyword evidence="4" id="KW-0408">Iron</keyword>
<dbReference type="Proteomes" id="UP000460221">
    <property type="component" value="Unassembled WGS sequence"/>
</dbReference>
<feature type="domain" description="2Fe-2S ferredoxin-type" evidence="6">
    <location>
        <begin position="2"/>
        <end position="78"/>
    </location>
</feature>
<keyword evidence="5" id="KW-0411">Iron-sulfur</keyword>
<dbReference type="AlphaFoldDB" id="A0A7K1FH26"/>
<dbReference type="InterPro" id="IPR012675">
    <property type="entry name" value="Beta-grasp_dom_sf"/>
</dbReference>
<keyword evidence="1" id="KW-0001">2Fe-2S</keyword>
<keyword evidence="3" id="KW-0560">Oxidoreductase</keyword>
<dbReference type="InterPro" id="IPR002888">
    <property type="entry name" value="2Fe-2S-bd"/>
</dbReference>
<dbReference type="Pfam" id="PF00111">
    <property type="entry name" value="Fer2"/>
    <property type="match status" value="1"/>
</dbReference>
<keyword evidence="8" id="KW-1185">Reference proteome</keyword>
<dbReference type="InterPro" id="IPR036010">
    <property type="entry name" value="2Fe-2S_ferredoxin-like_sf"/>
</dbReference>
<dbReference type="InterPro" id="IPR051452">
    <property type="entry name" value="Diverse_Oxidoreductases"/>
</dbReference>
<dbReference type="EMBL" id="WLYK01000001">
    <property type="protein sequence ID" value="MTD12769.1"/>
    <property type="molecule type" value="Genomic_DNA"/>
</dbReference>
<comment type="caution">
    <text evidence="7">The sequence shown here is derived from an EMBL/GenBank/DDBJ whole genome shotgun (WGS) entry which is preliminary data.</text>
</comment>
<evidence type="ECO:0000313" key="8">
    <source>
        <dbReference type="Proteomes" id="UP000460221"/>
    </source>
</evidence>
<evidence type="ECO:0000256" key="1">
    <source>
        <dbReference type="ARBA" id="ARBA00022714"/>
    </source>
</evidence>
<name>A0A7K1FH26_9ACTN</name>
<dbReference type="GO" id="GO:0016491">
    <property type="term" value="F:oxidoreductase activity"/>
    <property type="evidence" value="ECO:0007669"/>
    <property type="project" value="UniProtKB-KW"/>
</dbReference>
<dbReference type="SUPFAM" id="SSF54292">
    <property type="entry name" value="2Fe-2S ferredoxin-like"/>
    <property type="match status" value="1"/>
</dbReference>
<dbReference type="PROSITE" id="PS00197">
    <property type="entry name" value="2FE2S_FER_1"/>
    <property type="match status" value="1"/>
</dbReference>
<reference evidence="7 8" key="1">
    <citation type="submission" date="2019-11" db="EMBL/GenBank/DDBJ databases">
        <authorList>
            <person name="Jiang L.-Q."/>
        </authorList>
    </citation>
    <scope>NUCLEOTIDE SEQUENCE [LARGE SCALE GENOMIC DNA]</scope>
    <source>
        <strain evidence="7 8">YIM 132087</strain>
    </source>
</reference>
<evidence type="ECO:0000313" key="7">
    <source>
        <dbReference type="EMBL" id="MTD12769.1"/>
    </source>
</evidence>
<dbReference type="InterPro" id="IPR006058">
    <property type="entry name" value="2Fe2S_fd_BS"/>
</dbReference>
<protein>
    <submittedName>
        <fullName evidence="7">(2Fe-2S)-binding protein</fullName>
    </submittedName>
</protein>
<dbReference type="PANTHER" id="PTHR44379">
    <property type="entry name" value="OXIDOREDUCTASE WITH IRON-SULFUR SUBUNIT"/>
    <property type="match status" value="1"/>
</dbReference>
<dbReference type="Gene3D" id="1.10.150.120">
    <property type="entry name" value="[2Fe-2S]-binding domain"/>
    <property type="match status" value="1"/>
</dbReference>
<dbReference type="RefSeq" id="WP_154766767.1">
    <property type="nucleotide sequence ID" value="NZ_WLYK01000001.1"/>
</dbReference>
<dbReference type="SUPFAM" id="SSF47741">
    <property type="entry name" value="CO dehydrogenase ISP C-domain like"/>
    <property type="match status" value="1"/>
</dbReference>
<evidence type="ECO:0000256" key="3">
    <source>
        <dbReference type="ARBA" id="ARBA00023002"/>
    </source>
</evidence>
<evidence type="ECO:0000256" key="4">
    <source>
        <dbReference type="ARBA" id="ARBA00023004"/>
    </source>
</evidence>
<dbReference type="Gene3D" id="3.10.20.30">
    <property type="match status" value="1"/>
</dbReference>
<proteinExistence type="predicted"/>
<dbReference type="InterPro" id="IPR036884">
    <property type="entry name" value="2Fe-2S-bd_dom_sf"/>
</dbReference>
<organism evidence="7 8">
    <name type="scientific">Nakamurella alba</name>
    <dbReference type="NCBI Taxonomy" id="2665158"/>
    <lineage>
        <taxon>Bacteria</taxon>
        <taxon>Bacillati</taxon>
        <taxon>Actinomycetota</taxon>
        <taxon>Actinomycetes</taxon>
        <taxon>Nakamurellales</taxon>
        <taxon>Nakamurellaceae</taxon>
        <taxon>Nakamurella</taxon>
    </lineage>
</organism>
<sequence>MNQISAEINGRVRSCAPLGAESLLHSLRERWELRGAKEGCLEGECGACTVLLDGRAVDSCLVPTAAVDGRSVRTIEGLAGSPVGTALQGAFQAHGAVQCGFCTPGMIVSLTDLLEHNPDPDRGQVLDAVTGNICRCTGYVQIVEAALAAAATLRGETS</sequence>
<evidence type="ECO:0000259" key="6">
    <source>
        <dbReference type="PROSITE" id="PS51085"/>
    </source>
</evidence>
<dbReference type="Pfam" id="PF01799">
    <property type="entry name" value="Fer2_2"/>
    <property type="match status" value="1"/>
</dbReference>
<dbReference type="InterPro" id="IPR001041">
    <property type="entry name" value="2Fe-2S_ferredoxin-type"/>
</dbReference>
<dbReference type="GO" id="GO:0051537">
    <property type="term" value="F:2 iron, 2 sulfur cluster binding"/>
    <property type="evidence" value="ECO:0007669"/>
    <property type="project" value="UniProtKB-KW"/>
</dbReference>
<keyword evidence="2" id="KW-0479">Metal-binding</keyword>
<evidence type="ECO:0000256" key="5">
    <source>
        <dbReference type="ARBA" id="ARBA00023014"/>
    </source>
</evidence>
<gene>
    <name evidence="7" type="ORF">GIS00_02270</name>
</gene>
<dbReference type="PROSITE" id="PS51085">
    <property type="entry name" value="2FE2S_FER_2"/>
    <property type="match status" value="1"/>
</dbReference>